<dbReference type="Gene3D" id="3.30.1240.10">
    <property type="match status" value="1"/>
</dbReference>
<organism evidence="1">
    <name type="scientific">uncultured Nocardioidaceae bacterium</name>
    <dbReference type="NCBI Taxonomy" id="253824"/>
    <lineage>
        <taxon>Bacteria</taxon>
        <taxon>Bacillati</taxon>
        <taxon>Actinomycetota</taxon>
        <taxon>Actinomycetes</taxon>
        <taxon>Propionibacteriales</taxon>
        <taxon>Nocardioidaceae</taxon>
        <taxon>environmental samples</taxon>
    </lineage>
</organism>
<sequence length="278" mass="28726">MPPDLDALAGEVGVAGLRKPRLIASDLDGTLLRSDGTVSERTIRALRSVQAEGIGFVMVTARPPRWLHDLAHVVGDHGVVLCSNGAFVYDVTNRTVLSERPLAVDVVTSIVADLRAVVPGIAFAVESAAGFAREPGYVDLHPTPAGAPVADIADLLDPLPGKLLARAPGLEGETFLRTVVDVVGDGAVVAFSGVEGLAEISAAGVTKAAVLAEWAAGRGVEAADVWAFGDMPNDLPMLHWAGVSFAVANAHPDVLAAATYVVAGHDDDGVARTVELIR</sequence>
<reference evidence="1" key="1">
    <citation type="submission" date="2020-02" db="EMBL/GenBank/DDBJ databases">
        <authorList>
            <person name="Meier V. D."/>
        </authorList>
    </citation>
    <scope>NUCLEOTIDE SEQUENCE</scope>
    <source>
        <strain evidence="1">AVDCRST_MAG21</strain>
    </source>
</reference>
<dbReference type="GO" id="GO:0005829">
    <property type="term" value="C:cytosol"/>
    <property type="evidence" value="ECO:0007669"/>
    <property type="project" value="TreeGrafter"/>
</dbReference>
<dbReference type="Pfam" id="PF08282">
    <property type="entry name" value="Hydrolase_3"/>
    <property type="match status" value="2"/>
</dbReference>
<dbReference type="GO" id="GO:0000287">
    <property type="term" value="F:magnesium ion binding"/>
    <property type="evidence" value="ECO:0007669"/>
    <property type="project" value="TreeGrafter"/>
</dbReference>
<proteinExistence type="predicted"/>
<dbReference type="SUPFAM" id="SSF56784">
    <property type="entry name" value="HAD-like"/>
    <property type="match status" value="1"/>
</dbReference>
<evidence type="ECO:0000313" key="1">
    <source>
        <dbReference type="EMBL" id="CAA9368642.1"/>
    </source>
</evidence>
<protein>
    <submittedName>
        <fullName evidence="1">Hydrolase, HAD superfamily</fullName>
    </submittedName>
</protein>
<dbReference type="InterPro" id="IPR036412">
    <property type="entry name" value="HAD-like_sf"/>
</dbReference>
<dbReference type="InterPro" id="IPR023214">
    <property type="entry name" value="HAD_sf"/>
</dbReference>
<keyword evidence="1" id="KW-0378">Hydrolase</keyword>
<dbReference type="PANTHER" id="PTHR10000:SF8">
    <property type="entry name" value="HAD SUPERFAMILY HYDROLASE-LIKE, TYPE 3"/>
    <property type="match status" value="1"/>
</dbReference>
<name>A0A6J4MTT9_9ACTN</name>
<gene>
    <name evidence="1" type="ORF">AVDCRST_MAG21-449</name>
</gene>
<dbReference type="PANTHER" id="PTHR10000">
    <property type="entry name" value="PHOSPHOSERINE PHOSPHATASE"/>
    <property type="match status" value="1"/>
</dbReference>
<accession>A0A6J4MTT9</accession>
<dbReference type="GO" id="GO:0016791">
    <property type="term" value="F:phosphatase activity"/>
    <property type="evidence" value="ECO:0007669"/>
    <property type="project" value="TreeGrafter"/>
</dbReference>
<dbReference type="AlphaFoldDB" id="A0A6J4MTT9"/>
<dbReference type="EMBL" id="CADCUL010000055">
    <property type="protein sequence ID" value="CAA9368642.1"/>
    <property type="molecule type" value="Genomic_DNA"/>
</dbReference>
<dbReference type="Gene3D" id="3.40.50.1000">
    <property type="entry name" value="HAD superfamily/HAD-like"/>
    <property type="match status" value="1"/>
</dbReference>